<dbReference type="InterPro" id="IPR052340">
    <property type="entry name" value="RNase_Y/CdgJ"/>
</dbReference>
<dbReference type="Proteomes" id="UP000831787">
    <property type="component" value="Chromosome"/>
</dbReference>
<feature type="domain" description="HDOD" evidence="2">
    <location>
        <begin position="200"/>
        <end position="391"/>
    </location>
</feature>
<dbReference type="Gene3D" id="1.10.3210.10">
    <property type="entry name" value="Hypothetical protein af1432"/>
    <property type="match status" value="1"/>
</dbReference>
<dbReference type="RefSeq" id="WP_244711797.1">
    <property type="nucleotide sequence ID" value="NZ_CP095073.1"/>
</dbReference>
<dbReference type="EMBL" id="CP095073">
    <property type="protein sequence ID" value="UOQ45230.1"/>
    <property type="molecule type" value="Genomic_DNA"/>
</dbReference>
<accession>A0ABY4EMK1</accession>
<dbReference type="InterPro" id="IPR001633">
    <property type="entry name" value="EAL_dom"/>
</dbReference>
<keyword evidence="4" id="KW-1185">Reference proteome</keyword>
<evidence type="ECO:0000313" key="3">
    <source>
        <dbReference type="EMBL" id="UOQ45230.1"/>
    </source>
</evidence>
<gene>
    <name evidence="3" type="ORF">MUN89_04580</name>
</gene>
<dbReference type="InterPro" id="IPR013976">
    <property type="entry name" value="HDOD"/>
</dbReference>
<sequence length="423" mass="48918">MEVFVARQPILQLNEEVFGYELLYRSSKENKFTYIDANRATSEVLMNSFTTIGLEKLSQNKPCFVNFTEELLLKQVPEYFDPGQLVVEILEDVSYSRDLVRVCRKLKQLGFLIALDDVVSVRDTDMVELLNYVDIIKVDIQITREIDRQEIIQAANNLGITLLAEKVETREEHQQCVEEGFELFQGYFYSKPVVLSSVDMPFFSSTYFEMIKELSVPTDLINIDKITELFEKDLALTYKLLRLINSSAKNVSIPIQSIRQAVMMLGTDALKKWLYVLSVQSAPNMPKGSQHVMKSSLQRAKMCEQVAIKLGLEHNSEGYFLIGFISLIDVITKKPIHEVTEMLPLDNEIKEALNKKQNSYRYVLDLVIAMERADFEGLEQMLYRKSLSYHELFEIYGQSISWSDHLFSEYFNYGSNQKDEKPK</sequence>
<dbReference type="PIRSF" id="PIRSF003180">
    <property type="entry name" value="DiGMPpdiest_YuxH"/>
    <property type="match status" value="1"/>
</dbReference>
<dbReference type="SMART" id="SM00052">
    <property type="entry name" value="EAL"/>
    <property type="match status" value="1"/>
</dbReference>
<dbReference type="InterPro" id="IPR035919">
    <property type="entry name" value="EAL_sf"/>
</dbReference>
<reference evidence="3 4" key="1">
    <citation type="submission" date="2022-04" db="EMBL/GenBank/DDBJ databases">
        <title>Halobacillus sp. isolated from saltern.</title>
        <authorList>
            <person name="Won M."/>
            <person name="Lee C.-M."/>
            <person name="Woen H.-Y."/>
            <person name="Kwon S.-W."/>
        </authorList>
    </citation>
    <scope>NUCLEOTIDE SEQUENCE [LARGE SCALE GENOMIC DNA]</scope>
    <source>
        <strain evidence="3 4">SSBR10-3</strain>
    </source>
</reference>
<dbReference type="PROSITE" id="PS50883">
    <property type="entry name" value="EAL"/>
    <property type="match status" value="1"/>
</dbReference>
<dbReference type="SUPFAM" id="SSF109604">
    <property type="entry name" value="HD-domain/PDEase-like"/>
    <property type="match status" value="1"/>
</dbReference>
<evidence type="ECO:0000259" key="1">
    <source>
        <dbReference type="PROSITE" id="PS50883"/>
    </source>
</evidence>
<name>A0ABY4EMK1_9BACI</name>
<organism evidence="3 4">
    <name type="scientific">Halobacillus salinarum</name>
    <dbReference type="NCBI Taxonomy" id="2932257"/>
    <lineage>
        <taxon>Bacteria</taxon>
        <taxon>Bacillati</taxon>
        <taxon>Bacillota</taxon>
        <taxon>Bacilli</taxon>
        <taxon>Bacillales</taxon>
        <taxon>Bacillaceae</taxon>
        <taxon>Halobacillus</taxon>
    </lineage>
</organism>
<evidence type="ECO:0000259" key="2">
    <source>
        <dbReference type="PROSITE" id="PS51833"/>
    </source>
</evidence>
<evidence type="ECO:0000313" key="4">
    <source>
        <dbReference type="Proteomes" id="UP000831787"/>
    </source>
</evidence>
<dbReference type="PANTHER" id="PTHR33525">
    <property type="match status" value="1"/>
</dbReference>
<proteinExistence type="predicted"/>
<dbReference type="PROSITE" id="PS51833">
    <property type="entry name" value="HDOD"/>
    <property type="match status" value="1"/>
</dbReference>
<protein>
    <submittedName>
        <fullName evidence="3">EAL domain-containing protein</fullName>
    </submittedName>
</protein>
<dbReference type="PANTHER" id="PTHR33525:SF4">
    <property type="entry name" value="CYCLIC DI-GMP PHOSPHODIESTERASE CDGJ"/>
    <property type="match status" value="1"/>
</dbReference>
<dbReference type="Gene3D" id="3.20.20.450">
    <property type="entry name" value="EAL domain"/>
    <property type="match status" value="1"/>
</dbReference>
<dbReference type="Pfam" id="PF08668">
    <property type="entry name" value="HDOD"/>
    <property type="match status" value="1"/>
</dbReference>
<dbReference type="InterPro" id="IPR014408">
    <property type="entry name" value="dGMP_Pdiesterase_EAL/HD-GYP"/>
</dbReference>
<feature type="domain" description="EAL" evidence="1">
    <location>
        <begin position="1"/>
        <end position="206"/>
    </location>
</feature>
<dbReference type="Pfam" id="PF00563">
    <property type="entry name" value="EAL"/>
    <property type="match status" value="1"/>
</dbReference>
<dbReference type="CDD" id="cd01948">
    <property type="entry name" value="EAL"/>
    <property type="match status" value="1"/>
</dbReference>
<dbReference type="SUPFAM" id="SSF141868">
    <property type="entry name" value="EAL domain-like"/>
    <property type="match status" value="1"/>
</dbReference>